<organism evidence="7">
    <name type="scientific">Oryza meridionalis</name>
    <dbReference type="NCBI Taxonomy" id="40149"/>
    <lineage>
        <taxon>Eukaryota</taxon>
        <taxon>Viridiplantae</taxon>
        <taxon>Streptophyta</taxon>
        <taxon>Embryophyta</taxon>
        <taxon>Tracheophyta</taxon>
        <taxon>Spermatophyta</taxon>
        <taxon>Magnoliopsida</taxon>
        <taxon>Liliopsida</taxon>
        <taxon>Poales</taxon>
        <taxon>Poaceae</taxon>
        <taxon>BOP clade</taxon>
        <taxon>Oryzoideae</taxon>
        <taxon>Oryzeae</taxon>
        <taxon>Oryzinae</taxon>
        <taxon>Oryza</taxon>
    </lineage>
</organism>
<comment type="similarity">
    <text evidence="2">Belongs to the FLZ family.</text>
</comment>
<dbReference type="AlphaFoldDB" id="A0A0E0CMR3"/>
<protein>
    <recommendedName>
        <fullName evidence="6">FLZ-type domain-containing protein</fullName>
    </recommendedName>
</protein>
<evidence type="ECO:0000256" key="5">
    <source>
        <dbReference type="PROSITE-ProRule" id="PRU01131"/>
    </source>
</evidence>
<dbReference type="Pfam" id="PF04570">
    <property type="entry name" value="zf-FLZ"/>
    <property type="match status" value="1"/>
</dbReference>
<proteinExistence type="inferred from homology"/>
<dbReference type="PROSITE" id="PS51795">
    <property type="entry name" value="ZF_FLZ"/>
    <property type="match status" value="1"/>
</dbReference>
<feature type="zinc finger region" description="FLZ-type" evidence="5">
    <location>
        <begin position="50"/>
        <end position="94"/>
    </location>
</feature>
<feature type="domain" description="FLZ-type" evidence="6">
    <location>
        <begin position="50"/>
        <end position="94"/>
    </location>
</feature>
<keyword evidence="3" id="KW-0963">Cytoplasm</keyword>
<name>A0A0E0CMR3_9ORYZ</name>
<dbReference type="Proteomes" id="UP000008021">
    <property type="component" value="Chromosome 2"/>
</dbReference>
<sequence length="133" mass="14240">MAGLSVLLETHKNDHHPSMRPPQIISKATLHSHPKTMSSSSSPARATMSSFLQRCFLCRKELADGKDIYMYRGDRAFCSVDCRCKQIFMDEDAAAGGGGGGNCAAVRAGRRRAAVPREQTGGRTCAGAGGFAY</sequence>
<dbReference type="GO" id="GO:0005737">
    <property type="term" value="C:cytoplasm"/>
    <property type="evidence" value="ECO:0007669"/>
    <property type="project" value="UniProtKB-SubCell"/>
</dbReference>
<keyword evidence="8" id="KW-1185">Reference proteome</keyword>
<evidence type="ECO:0000313" key="8">
    <source>
        <dbReference type="Proteomes" id="UP000008021"/>
    </source>
</evidence>
<comment type="subcellular location">
    <subcellularLocation>
        <location evidence="1">Cytoplasm</location>
    </subcellularLocation>
</comment>
<dbReference type="InterPro" id="IPR007650">
    <property type="entry name" value="Zf-FLZ_dom"/>
</dbReference>
<dbReference type="PANTHER" id="PTHR33059">
    <property type="entry name" value="FCS-LIKE ZINC FINGER 5"/>
    <property type="match status" value="1"/>
</dbReference>
<accession>A0A0E0CMR3</accession>
<evidence type="ECO:0000259" key="6">
    <source>
        <dbReference type="PROSITE" id="PS51795"/>
    </source>
</evidence>
<keyword evidence="4" id="KW-0479">Metal-binding</keyword>
<dbReference type="HOGENOM" id="CLU_143767_0_0_1"/>
<dbReference type="EnsemblPlants" id="OMERI02G22080.1">
    <property type="protein sequence ID" value="OMERI02G22080.1"/>
    <property type="gene ID" value="OMERI02G22080"/>
</dbReference>
<reference evidence="7" key="2">
    <citation type="submission" date="2018-05" db="EMBL/GenBank/DDBJ databases">
        <title>OmerRS3 (Oryza meridionalis Reference Sequence Version 3).</title>
        <authorList>
            <person name="Zhang J."/>
            <person name="Kudrna D."/>
            <person name="Lee S."/>
            <person name="Talag J."/>
            <person name="Welchert J."/>
            <person name="Wing R.A."/>
        </authorList>
    </citation>
    <scope>NUCLEOTIDE SEQUENCE [LARGE SCALE GENOMIC DNA]</scope>
    <source>
        <strain evidence="7">cv. OR44</strain>
    </source>
</reference>
<dbReference type="STRING" id="40149.A0A0E0CMR3"/>
<dbReference type="GO" id="GO:0046872">
    <property type="term" value="F:metal ion binding"/>
    <property type="evidence" value="ECO:0007669"/>
    <property type="project" value="UniProtKB-KW"/>
</dbReference>
<dbReference type="eggNOG" id="ENOG502S3GA">
    <property type="taxonomic scope" value="Eukaryota"/>
</dbReference>
<dbReference type="PANTHER" id="PTHR33059:SF84">
    <property type="entry name" value="FCS-LIKE ZINC FINGER 15"/>
    <property type="match status" value="1"/>
</dbReference>
<evidence type="ECO:0000256" key="4">
    <source>
        <dbReference type="ARBA" id="ARBA00022723"/>
    </source>
</evidence>
<evidence type="ECO:0000256" key="2">
    <source>
        <dbReference type="ARBA" id="ARBA00009374"/>
    </source>
</evidence>
<dbReference type="Gramene" id="OMERI02G22080.1">
    <property type="protein sequence ID" value="OMERI02G22080.1"/>
    <property type="gene ID" value="OMERI02G22080"/>
</dbReference>
<evidence type="ECO:0000256" key="1">
    <source>
        <dbReference type="ARBA" id="ARBA00004496"/>
    </source>
</evidence>
<reference evidence="7" key="1">
    <citation type="submission" date="2015-04" db="UniProtKB">
        <authorList>
            <consortium name="EnsemblPlants"/>
        </authorList>
    </citation>
    <scope>IDENTIFICATION</scope>
</reference>
<evidence type="ECO:0000313" key="7">
    <source>
        <dbReference type="EnsemblPlants" id="OMERI02G22080.1"/>
    </source>
</evidence>
<evidence type="ECO:0000256" key="3">
    <source>
        <dbReference type="ARBA" id="ARBA00022490"/>
    </source>
</evidence>